<dbReference type="InterPro" id="IPR007603">
    <property type="entry name" value="Choline_transptr-like"/>
</dbReference>
<evidence type="ECO:0000256" key="1">
    <source>
        <dbReference type="ARBA" id="ARBA00004141"/>
    </source>
</evidence>
<dbReference type="EMBL" id="WVUK01000050">
    <property type="protein sequence ID" value="KAF7495085.1"/>
    <property type="molecule type" value="Genomic_DNA"/>
</dbReference>
<evidence type="ECO:0000256" key="5">
    <source>
        <dbReference type="ARBA" id="ARBA00023136"/>
    </source>
</evidence>
<keyword evidence="3 7" id="KW-0812">Transmembrane</keyword>
<keyword evidence="10" id="KW-1185">Reference proteome</keyword>
<comment type="function">
    <text evidence="7">Choline transporter.</text>
</comment>
<evidence type="ECO:0000256" key="7">
    <source>
        <dbReference type="RuleBase" id="RU368066"/>
    </source>
</evidence>
<feature type="transmembrane region" description="Helical" evidence="7">
    <location>
        <begin position="660"/>
        <end position="680"/>
    </location>
</feature>
<keyword evidence="5 7" id="KW-0472">Membrane</keyword>
<name>A0A834RDI3_SARSC</name>
<dbReference type="EnsemblMetazoa" id="SSS_4513s_mrna">
    <property type="protein sequence ID" value="KAF7495085.1"/>
    <property type="gene ID" value="SSS_4513"/>
</dbReference>
<feature type="transmembrane region" description="Helical" evidence="7">
    <location>
        <begin position="43"/>
        <end position="61"/>
    </location>
</feature>
<feature type="transmembrane region" description="Helical" evidence="7">
    <location>
        <begin position="619"/>
        <end position="640"/>
    </location>
</feature>
<evidence type="ECO:0000256" key="2">
    <source>
        <dbReference type="ARBA" id="ARBA00007168"/>
    </source>
</evidence>
<reference evidence="10" key="1">
    <citation type="journal article" date="2020" name="PLoS Negl. Trop. Dis.">
        <title>High-quality nuclear genome for Sarcoptes scabiei-A critical resource for a neglected parasite.</title>
        <authorList>
            <person name="Korhonen P.K."/>
            <person name="Gasser R.B."/>
            <person name="Ma G."/>
            <person name="Wang T."/>
            <person name="Stroehlein A.J."/>
            <person name="Young N.D."/>
            <person name="Ang C.S."/>
            <person name="Fernando D.D."/>
            <person name="Lu H.C."/>
            <person name="Taylor S."/>
            <person name="Reynolds S.L."/>
            <person name="Mofiz E."/>
            <person name="Najaraj S.H."/>
            <person name="Gowda H."/>
            <person name="Madugundu A."/>
            <person name="Renuse S."/>
            <person name="Holt D."/>
            <person name="Pandey A."/>
            <person name="Papenfuss A.T."/>
            <person name="Fischer K."/>
        </authorList>
    </citation>
    <scope>NUCLEOTIDE SEQUENCE [LARGE SCALE GENOMIC DNA]</scope>
</reference>
<comment type="subcellular location">
    <subcellularLocation>
        <location evidence="7">Cell membrane</location>
        <topology evidence="7">Multi-pass membrane protein</topology>
    </subcellularLocation>
    <subcellularLocation>
        <location evidence="1">Membrane</location>
        <topology evidence="1">Multi-pass membrane protein</topology>
    </subcellularLocation>
</comment>
<reference evidence="8" key="2">
    <citation type="submission" date="2020-01" db="EMBL/GenBank/DDBJ databases">
        <authorList>
            <person name="Korhonen P.K.K."/>
            <person name="Guangxu M.G."/>
            <person name="Wang T.W."/>
            <person name="Stroehlein A.J.S."/>
            <person name="Young N.D."/>
            <person name="Ang C.-S.A."/>
            <person name="Fernando D.W.F."/>
            <person name="Lu H.L."/>
            <person name="Taylor S.T."/>
            <person name="Ehtesham M.E.M."/>
            <person name="Najaraj S.H.N."/>
            <person name="Harsha G.H.G."/>
            <person name="Madugundu A.M."/>
            <person name="Renuse S.R."/>
            <person name="Holt D.H."/>
            <person name="Pandey A.P."/>
            <person name="Papenfuss A.P."/>
            <person name="Gasser R.B.G."/>
            <person name="Fischer K.F."/>
        </authorList>
    </citation>
    <scope>NUCLEOTIDE SEQUENCE</scope>
    <source>
        <strain evidence="8">SSS_KF_BRIS2020</strain>
    </source>
</reference>
<dbReference type="PANTHER" id="PTHR12385">
    <property type="entry name" value="CHOLINE TRANSPORTER-LIKE (SLC FAMILY 44)"/>
    <property type="match status" value="1"/>
</dbReference>
<comment type="similarity">
    <text evidence="2 7">Belongs to the CTL (choline transporter-like) family.</text>
</comment>
<feature type="transmembrane region" description="Helical" evidence="7">
    <location>
        <begin position="406"/>
        <end position="425"/>
    </location>
</feature>
<evidence type="ECO:0000256" key="6">
    <source>
        <dbReference type="ARBA" id="ARBA00023180"/>
    </source>
</evidence>
<keyword evidence="6" id="KW-0325">Glycoprotein</keyword>
<feature type="transmembrane region" description="Helical" evidence="7">
    <location>
        <begin position="352"/>
        <end position="372"/>
    </location>
</feature>
<dbReference type="OrthoDB" id="420519at2759"/>
<sequence>MGERTRKLSPSSSPLDKNQFQFDGGVKHLGLMRKRSCTDCGCLLLFIVFLGLWGSLIYYFLRHANIEQVIFPSDTYGNICGQGRLSHKPYLYFFNILKCATDIEGTIIDGCQTPQICVSQCPSVTFSVRPSKEVRQIELEHAICQYDITPNRDNLYDLSTKGYCAKYYFKSEPVGGRCIPSILHLIKDRLLDEIRNQSIVDDSEDRSVTTNEIIASNKGVAKLIQALTLANHLTNDIVLTWRWIAMGLLMTMVLAFIWIAMMRYLARYLVWIAIFALYVLNIFILYFCANQYLSIIKSDQKDGLHFDLKDIVKPTENLQLLRAFPMKSELLDFDFKGLVKDSMQPYMESSKLWLIFTAISIITLFILFSITWCLCSRIRLAIAIIEEASKAVNHIKSTLAFPIVPFLLKFFVFSLAMFAFVTISVGSQPRYRDRKTGEICVPLTNNDPNCFKNRTFDRGFIYASHGFNLFGIIWIYYFVVGLCYVTLAGTFADYYWTFNKQDVPFFALINSFGRCIRYHLGSIVIGSLLIAIVRFFRIILEYIDRKCKKYPDNCLSRFIMSCCKCCLWCLEKFIKFVSKNAYIMMALHGRNFCKSAHDSFALIVSNGARAMVLNYLSDFLLFLSKIAVTSLSGLLAYFFITNRFYLEYLEISDDLNTYWGPLIVYLLLSYILTSSFFSVYDVAVDTIFLCYLEDCSINDGSHARPYYMTKSLAKVLGKRNL</sequence>
<evidence type="ECO:0000313" key="9">
    <source>
        <dbReference type="EnsemblMetazoa" id="KAF7495085.1"/>
    </source>
</evidence>
<feature type="transmembrane region" description="Helical" evidence="7">
    <location>
        <begin position="243"/>
        <end position="262"/>
    </location>
</feature>
<feature type="transmembrane region" description="Helical" evidence="7">
    <location>
        <begin position="474"/>
        <end position="496"/>
    </location>
</feature>
<dbReference type="GO" id="GO:0022857">
    <property type="term" value="F:transmembrane transporter activity"/>
    <property type="evidence" value="ECO:0007669"/>
    <property type="project" value="UniProtKB-UniRule"/>
</dbReference>
<evidence type="ECO:0000256" key="4">
    <source>
        <dbReference type="ARBA" id="ARBA00022989"/>
    </source>
</evidence>
<gene>
    <name evidence="8" type="ORF">SSS_4513</name>
</gene>
<keyword evidence="4 7" id="KW-1133">Transmembrane helix</keyword>
<proteinExistence type="inferred from homology"/>
<reference evidence="9" key="3">
    <citation type="submission" date="2022-06" db="UniProtKB">
        <authorList>
            <consortium name="EnsemblMetazoa"/>
        </authorList>
    </citation>
    <scope>IDENTIFICATION</scope>
</reference>
<dbReference type="AlphaFoldDB" id="A0A834RDI3"/>
<organism evidence="8">
    <name type="scientific">Sarcoptes scabiei</name>
    <name type="common">Itch mite</name>
    <name type="synonym">Acarus scabiei</name>
    <dbReference type="NCBI Taxonomy" id="52283"/>
    <lineage>
        <taxon>Eukaryota</taxon>
        <taxon>Metazoa</taxon>
        <taxon>Ecdysozoa</taxon>
        <taxon>Arthropoda</taxon>
        <taxon>Chelicerata</taxon>
        <taxon>Arachnida</taxon>
        <taxon>Acari</taxon>
        <taxon>Acariformes</taxon>
        <taxon>Sarcoptiformes</taxon>
        <taxon>Astigmata</taxon>
        <taxon>Psoroptidia</taxon>
        <taxon>Sarcoptoidea</taxon>
        <taxon>Sarcoptidae</taxon>
        <taxon>Sarcoptinae</taxon>
        <taxon>Sarcoptes</taxon>
    </lineage>
</organism>
<dbReference type="Pfam" id="PF04515">
    <property type="entry name" value="Choline_transpo"/>
    <property type="match status" value="1"/>
</dbReference>
<evidence type="ECO:0000313" key="8">
    <source>
        <dbReference type="EMBL" id="KAF7495085.1"/>
    </source>
</evidence>
<feature type="transmembrane region" description="Helical" evidence="7">
    <location>
        <begin position="268"/>
        <end position="289"/>
    </location>
</feature>
<feature type="transmembrane region" description="Helical" evidence="7">
    <location>
        <begin position="516"/>
        <end position="536"/>
    </location>
</feature>
<accession>A0A834RDI3</accession>
<evidence type="ECO:0000313" key="10">
    <source>
        <dbReference type="Proteomes" id="UP000070412"/>
    </source>
</evidence>
<dbReference type="GO" id="GO:0005886">
    <property type="term" value="C:plasma membrane"/>
    <property type="evidence" value="ECO:0007669"/>
    <property type="project" value="UniProtKB-SubCell"/>
</dbReference>
<dbReference type="PANTHER" id="PTHR12385:SF14">
    <property type="entry name" value="CHOLINE TRANSPORTER-LIKE 2"/>
    <property type="match status" value="1"/>
</dbReference>
<dbReference type="Proteomes" id="UP000070412">
    <property type="component" value="Unassembled WGS sequence"/>
</dbReference>
<evidence type="ECO:0000256" key="3">
    <source>
        <dbReference type="ARBA" id="ARBA00022692"/>
    </source>
</evidence>
<protein>
    <recommendedName>
        <fullName evidence="7">Choline transporter-like protein</fullName>
    </recommendedName>
</protein>